<reference evidence="2" key="1">
    <citation type="submission" date="2009-04" db="EMBL/GenBank/DDBJ databases">
        <authorList>
            <person name="Weinstock G."/>
            <person name="Sodergren E."/>
            <person name="Clifton S."/>
            <person name="Fulton L."/>
            <person name="Fulton B."/>
            <person name="Courtney L."/>
            <person name="Fronick C."/>
            <person name="Harrison M."/>
            <person name="Strong C."/>
            <person name="Farmer C."/>
            <person name="Delahaunty K."/>
            <person name="Markovic C."/>
            <person name="Hall O."/>
            <person name="Minx P."/>
            <person name="Tomlinson C."/>
            <person name="Mitreva M."/>
            <person name="Nelson J."/>
            <person name="Hou S."/>
            <person name="Wollam A."/>
            <person name="Pepin K.H."/>
            <person name="Johnson M."/>
            <person name="Bhonagiri V."/>
            <person name="Nash W.E."/>
            <person name="Warren W."/>
            <person name="Chinwalla A."/>
            <person name="Mardis E.R."/>
            <person name="Wilson R.K."/>
        </authorList>
    </citation>
    <scope>NUCLEOTIDE SEQUENCE [LARGE SCALE GENOMIC DNA]</scope>
    <source>
        <strain evidence="2">DSM 14600</strain>
    </source>
</reference>
<dbReference type="Proteomes" id="UP000003494">
    <property type="component" value="Unassembled WGS sequence"/>
</dbReference>
<sequence length="109" mass="12015">MVDFVLGMIIPVICIIYDMGSKAAESIAARTYHATLQLGVNTVGVLLAFLLIALALRKMQKKGFMILTAALIVIWILIDFYHFMNLSVVSFAVLGLIFANLIRTLSPKN</sequence>
<evidence type="ECO:0000313" key="3">
    <source>
        <dbReference type="Proteomes" id="UP000003494"/>
    </source>
</evidence>
<evidence type="ECO:0000313" key="2">
    <source>
        <dbReference type="EMBL" id="EEP28702.1"/>
    </source>
</evidence>
<evidence type="ECO:0000256" key="1">
    <source>
        <dbReference type="SAM" id="Phobius"/>
    </source>
</evidence>
<protein>
    <submittedName>
        <fullName evidence="2">Uncharacterized protein</fullName>
    </submittedName>
</protein>
<organism evidence="2 3">
    <name type="scientific">Shuttleworthella satelles DSM 14600</name>
    <dbReference type="NCBI Taxonomy" id="626523"/>
    <lineage>
        <taxon>Bacteria</taxon>
        <taxon>Bacillati</taxon>
        <taxon>Bacillota</taxon>
        <taxon>Clostridia</taxon>
        <taxon>Lachnospirales</taxon>
        <taxon>Lachnospiraceae</taxon>
        <taxon>Shuttleworthella</taxon>
    </lineage>
</organism>
<accession>C4G881</accession>
<dbReference type="EMBL" id="ACIP02000001">
    <property type="protein sequence ID" value="EEP28702.1"/>
    <property type="molecule type" value="Genomic_DNA"/>
</dbReference>
<keyword evidence="3" id="KW-1185">Reference proteome</keyword>
<dbReference type="AlphaFoldDB" id="C4G881"/>
<comment type="caution">
    <text evidence="2">The sequence shown here is derived from an EMBL/GenBank/DDBJ whole genome shotgun (WGS) entry which is preliminary data.</text>
</comment>
<feature type="transmembrane region" description="Helical" evidence="1">
    <location>
        <begin position="38"/>
        <end position="56"/>
    </location>
</feature>
<proteinExistence type="predicted"/>
<feature type="transmembrane region" description="Helical" evidence="1">
    <location>
        <begin position="88"/>
        <end position="106"/>
    </location>
</feature>
<dbReference type="RefSeq" id="WP_006905090.1">
    <property type="nucleotide sequence ID" value="NZ_GG665866.1"/>
</dbReference>
<feature type="transmembrane region" description="Helical" evidence="1">
    <location>
        <begin position="63"/>
        <end position="82"/>
    </location>
</feature>
<keyword evidence="1" id="KW-0472">Membrane</keyword>
<name>C4G881_9FIRM</name>
<dbReference type="HOGENOM" id="CLU_2182171_0_0_9"/>
<gene>
    <name evidence="2" type="ORF">GCWU000342_00043</name>
</gene>
<keyword evidence="1" id="KW-1133">Transmembrane helix</keyword>
<keyword evidence="1" id="KW-0812">Transmembrane</keyword>